<dbReference type="OrthoDB" id="424012at2759"/>
<proteinExistence type="inferred from homology"/>
<feature type="domain" description="Arb2-like" evidence="13">
    <location>
        <begin position="418"/>
        <end position="667"/>
    </location>
</feature>
<evidence type="ECO:0000313" key="14">
    <source>
        <dbReference type="EMBL" id="MBW0460969.1"/>
    </source>
</evidence>
<dbReference type="InterPro" id="IPR023696">
    <property type="entry name" value="Ureohydrolase_dom_sf"/>
</dbReference>
<evidence type="ECO:0000256" key="11">
    <source>
        <dbReference type="SAM" id="MobiDB-lite"/>
    </source>
</evidence>
<dbReference type="InterPro" id="IPR019154">
    <property type="entry name" value="Arb2-like_domain"/>
</dbReference>
<feature type="region of interest" description="Disordered" evidence="11">
    <location>
        <begin position="42"/>
        <end position="63"/>
    </location>
</feature>
<keyword evidence="9" id="KW-0539">Nucleus</keyword>
<dbReference type="PRINTS" id="PR01270">
    <property type="entry name" value="HDASUPER"/>
</dbReference>
<dbReference type="Pfam" id="PF00850">
    <property type="entry name" value="Hist_deacetyl"/>
    <property type="match status" value="1"/>
</dbReference>
<dbReference type="FunFam" id="3.40.800.20:FF:000005">
    <property type="entry name" value="histone deacetylase 6"/>
    <property type="match status" value="1"/>
</dbReference>
<evidence type="ECO:0000256" key="7">
    <source>
        <dbReference type="ARBA" id="ARBA00023015"/>
    </source>
</evidence>
<dbReference type="Proteomes" id="UP000765509">
    <property type="component" value="Unassembled WGS sequence"/>
</dbReference>
<comment type="catalytic activity">
    <reaction evidence="10">
        <text>N(6)-acetyl-L-lysyl-[histone] + H2O = L-lysyl-[histone] + acetate</text>
        <dbReference type="Rhea" id="RHEA:58196"/>
        <dbReference type="Rhea" id="RHEA-COMP:9845"/>
        <dbReference type="Rhea" id="RHEA-COMP:11338"/>
        <dbReference type="ChEBI" id="CHEBI:15377"/>
        <dbReference type="ChEBI" id="CHEBI:29969"/>
        <dbReference type="ChEBI" id="CHEBI:30089"/>
        <dbReference type="ChEBI" id="CHEBI:61930"/>
        <dbReference type="EC" id="3.5.1.98"/>
    </reaction>
</comment>
<evidence type="ECO:0000256" key="2">
    <source>
        <dbReference type="ARBA" id="ARBA00007738"/>
    </source>
</evidence>
<evidence type="ECO:0000256" key="1">
    <source>
        <dbReference type="ARBA" id="ARBA00004123"/>
    </source>
</evidence>
<dbReference type="EMBL" id="AVOT02000085">
    <property type="protein sequence ID" value="MBW0460969.1"/>
    <property type="molecule type" value="Genomic_DNA"/>
</dbReference>
<dbReference type="SUPFAM" id="SSF52768">
    <property type="entry name" value="Arginase/deacetylase"/>
    <property type="match status" value="1"/>
</dbReference>
<reference evidence="14" key="1">
    <citation type="submission" date="2021-03" db="EMBL/GenBank/DDBJ databases">
        <title>Draft genome sequence of rust myrtle Austropuccinia psidii MF-1, a brazilian biotype.</title>
        <authorList>
            <person name="Quecine M.C."/>
            <person name="Pachon D.M.R."/>
            <person name="Bonatelli M.L."/>
            <person name="Correr F.H."/>
            <person name="Franceschini L.M."/>
            <person name="Leite T.F."/>
            <person name="Margarido G.R.A."/>
            <person name="Almeida C.A."/>
            <person name="Ferrarezi J.A."/>
            <person name="Labate C.A."/>
        </authorList>
    </citation>
    <scope>NUCLEOTIDE SEQUENCE</scope>
    <source>
        <strain evidence="14">MF-1</strain>
    </source>
</reference>
<keyword evidence="7" id="KW-0805">Transcription regulation</keyword>
<dbReference type="AlphaFoldDB" id="A0A9Q3B900"/>
<evidence type="ECO:0000256" key="6">
    <source>
        <dbReference type="ARBA" id="ARBA00022853"/>
    </source>
</evidence>
<evidence type="ECO:0000256" key="10">
    <source>
        <dbReference type="ARBA" id="ARBA00048287"/>
    </source>
</evidence>
<feature type="domain" description="Histone deacetylase" evidence="12">
    <location>
        <begin position="59"/>
        <end position="362"/>
    </location>
</feature>
<evidence type="ECO:0000256" key="4">
    <source>
        <dbReference type="ARBA" id="ARBA00022491"/>
    </source>
</evidence>
<comment type="subcellular location">
    <subcellularLocation>
        <location evidence="1">Nucleus</location>
    </subcellularLocation>
</comment>
<dbReference type="InterPro" id="IPR037138">
    <property type="entry name" value="His_deacetylse_dom_sf"/>
</dbReference>
<protein>
    <recommendedName>
        <fullName evidence="3">histone deacetylase</fullName>
        <ecNumber evidence="3">3.5.1.98</ecNumber>
    </recommendedName>
</protein>
<dbReference type="PANTHER" id="PTHR10625:SF5">
    <property type="entry name" value="HISTONE DEACETYLASE"/>
    <property type="match status" value="1"/>
</dbReference>
<dbReference type="PANTHER" id="PTHR10625">
    <property type="entry name" value="HISTONE DEACETYLASE HDAC1-RELATED"/>
    <property type="match status" value="1"/>
</dbReference>
<dbReference type="InterPro" id="IPR000286">
    <property type="entry name" value="HDACs"/>
</dbReference>
<dbReference type="Pfam" id="PF09757">
    <property type="entry name" value="Arb2-like"/>
    <property type="match status" value="1"/>
</dbReference>
<evidence type="ECO:0000256" key="9">
    <source>
        <dbReference type="ARBA" id="ARBA00023242"/>
    </source>
</evidence>
<organism evidence="14 15">
    <name type="scientific">Austropuccinia psidii MF-1</name>
    <dbReference type="NCBI Taxonomy" id="1389203"/>
    <lineage>
        <taxon>Eukaryota</taxon>
        <taxon>Fungi</taxon>
        <taxon>Dikarya</taxon>
        <taxon>Basidiomycota</taxon>
        <taxon>Pucciniomycotina</taxon>
        <taxon>Pucciniomycetes</taxon>
        <taxon>Pucciniales</taxon>
        <taxon>Sphaerophragmiaceae</taxon>
        <taxon>Austropuccinia</taxon>
    </lineage>
</organism>
<name>A0A9Q3B900_9BASI</name>
<gene>
    <name evidence="14" type="ORF">O181_000684</name>
</gene>
<evidence type="ECO:0000256" key="3">
    <source>
        <dbReference type="ARBA" id="ARBA00012111"/>
    </source>
</evidence>
<dbReference type="InterPro" id="IPR023801">
    <property type="entry name" value="His_deacetylse_dom"/>
</dbReference>
<comment type="caution">
    <text evidence="14">The sequence shown here is derived from an EMBL/GenBank/DDBJ whole genome shotgun (WGS) entry which is preliminary data.</text>
</comment>
<dbReference type="Gene3D" id="3.40.800.20">
    <property type="entry name" value="Histone deacetylase domain"/>
    <property type="match status" value="1"/>
</dbReference>
<keyword evidence="4" id="KW-0678">Repressor</keyword>
<dbReference type="GO" id="GO:0000118">
    <property type="term" value="C:histone deacetylase complex"/>
    <property type="evidence" value="ECO:0007669"/>
    <property type="project" value="TreeGrafter"/>
</dbReference>
<sequence length="686" mass="76918">MSSHINGNGTVNESNGVIQVSKFKPIRTGICHSQQMLKHWKPDNEFNLEKDQDDENEEPERPSRIARIMAQVSKEKLTAYLEHVKVRKATKEEIMLVHSEGHWDRIAETATMPLQDLKDRAAYYSRLSLYVNADTFDCARLSCGGVIEMCRAVVEGRIKNGFAVVRPPGHHSEPEDPCGFCVFNNVAITAKWVLTVYPEKIKKILVVDWDVHHGNGTQRSFYYDANVLYISIHRFLENNRTSYFYPGSDWGGSTRVGEGAGRGFNVNIPWPEGGMGDPDYIYTFQRLVMPIAMEFNPDFVIVSAGFDAAKFDPLGECDVTPEGFAHMTYMLSSLANGNLVLALEGGYHLEAIALSATECIKVLMGEAPPKLGSALVASDVATETVDECLKIQSEFWKSLPRAIASKNELQADGLSIPIGDVLKMHRSYDLYKTHGLCSIPLQDSHSIALSKGYQNQILVSENVYESSTLVLFMHDLGSIRNEIFVEPTNLNDENEALLHTNHRLMQWIRKHDYGIIDVQVLPSYLSDLAADGLAKRVEKKRTIGRLVNWLWNQFITLSDCQNLVLILLGEGCSVLRNVIGFKDITSKLKASVSIPNVRHIPVKLESDFDWFHDISAAFIPSESDQGLKSFIHKPPYGMVKASDKLRPSQILNSDWNSISEFIESKLSATKKSQDNDATMDIDELNQ</sequence>
<evidence type="ECO:0000313" key="15">
    <source>
        <dbReference type="Proteomes" id="UP000765509"/>
    </source>
</evidence>
<evidence type="ECO:0000259" key="12">
    <source>
        <dbReference type="Pfam" id="PF00850"/>
    </source>
</evidence>
<keyword evidence="6" id="KW-0156">Chromatin regulator</keyword>
<accession>A0A9Q3B900</accession>
<dbReference type="CDD" id="cd11600">
    <property type="entry name" value="HDAC_Clr3"/>
    <property type="match status" value="1"/>
</dbReference>
<keyword evidence="8" id="KW-0804">Transcription</keyword>
<evidence type="ECO:0000256" key="5">
    <source>
        <dbReference type="ARBA" id="ARBA00022801"/>
    </source>
</evidence>
<keyword evidence="5" id="KW-0378">Hydrolase</keyword>
<evidence type="ECO:0000259" key="13">
    <source>
        <dbReference type="Pfam" id="PF09757"/>
    </source>
</evidence>
<dbReference type="GO" id="GO:0141221">
    <property type="term" value="F:histone deacetylase activity, hydrolytic mechanism"/>
    <property type="evidence" value="ECO:0007669"/>
    <property type="project" value="UniProtKB-EC"/>
</dbReference>
<comment type="similarity">
    <text evidence="2">Belongs to the histone deacetylase family. HD type 2 subfamily.</text>
</comment>
<keyword evidence="15" id="KW-1185">Reference proteome</keyword>
<evidence type="ECO:0000256" key="8">
    <source>
        <dbReference type="ARBA" id="ARBA00023163"/>
    </source>
</evidence>
<dbReference type="EC" id="3.5.1.98" evidence="3"/>
<dbReference type="GO" id="GO:0040029">
    <property type="term" value="P:epigenetic regulation of gene expression"/>
    <property type="evidence" value="ECO:0007669"/>
    <property type="project" value="TreeGrafter"/>
</dbReference>